<evidence type="ECO:0000313" key="4">
    <source>
        <dbReference type="EMBL" id="QSQ14434.1"/>
    </source>
</evidence>
<organism evidence="4 5">
    <name type="scientific">Myxococcus landrumensis</name>
    <dbReference type="NCBI Taxonomy" id="2813577"/>
    <lineage>
        <taxon>Bacteria</taxon>
        <taxon>Pseudomonadati</taxon>
        <taxon>Myxococcota</taxon>
        <taxon>Myxococcia</taxon>
        <taxon>Myxococcales</taxon>
        <taxon>Cystobacterineae</taxon>
        <taxon>Myxococcaceae</taxon>
        <taxon>Myxococcus</taxon>
    </lineage>
</organism>
<dbReference type="RefSeq" id="WP_206716212.1">
    <property type="nucleotide sequence ID" value="NZ_CP071091.1"/>
</dbReference>
<name>A0ABX7NA74_9BACT</name>
<sequence>MPLLPLSLLLSSLTLTTPTDDASPPAPRWRESEPFALTISGGVSLGAYEAGLSWALVRYLREIEKDAQANLSERHPRLVTVTGASAGSINALLVALAWCAKENPQGRINTVDNNDFRDTWAPVGFDTLLPSSQEGPFSFVEPRYASTDGLLTRQAFESVIKSFHRRLDWRNSNELRQQYRYPCEVPLGITVTRAVPETVEEAGLRIPRQRFSILWKLETDADGSAHIRNQFLTGEGANDALVYLTETPRERRSKSDIEPPLRNPSSVDADAVVKAIEASSAFPFAFGPVRLSYCAPSCSTSAPLVSSTVSAPACEEIAEGLRKAAPPGARVPPLQVCSQDFFDGGVFDNAPVGVALQQAEQFLTQQQVNGPNPLRPLTYLFVDPDFRRHPASPSGVKPKEVPDLSKQVDFILSAVGTARSFQLHTAIQNKGWNQTLRSHARGTATWLSQLAQLTGSAPMQPAPTGNARHAFGWRLTHCLTKSSPEPSTQTCLSAVDASKVDSEKPVPFSSLVTTALRLQELLTQSGDVCGRAAPLSGAESREVSQRLGLAALAQDFLAEELNRSDYGRATPDELKALRQALLAVTATLGQVLPCAGSRGTEALSPLKERLASLEKEAGALANLKQDRSMVVSSRFSPLASAQLLNFGAFLDEPLRMTDYYIGVYEAAHQLAENFCTEQDPYNTDVWNDAAESRQRCIGQKLEFISGKLDVARSGPASHVFETLAKRELMTELGEDGQKRVLASPEWKWLSTFPPFPKHRALLDDTITVNQVLTVLTSKETFCQAPSARGKCLADLELKELSQGLVQQGYLPRSESMRLFLADPTRWTLELATRGTSRISTLQGEARPNWEFGPALNAVRLLTTRGAGLRESLRINASSVPLGQTPSGTSKVTPWLFTLVPYRASIDIAHRGLMLSWFEPTVRPNADLTVRLGLNPLELRWKDSALPQVSSSVTPSLAYAVSTFASVGAGPTVEARWREQGREQWALGGEVYADFAQDRIRLGLGFRDTPATSWAGLVYLSFADVNGMLFWMTR</sequence>
<evidence type="ECO:0000256" key="2">
    <source>
        <dbReference type="PROSITE-ProRule" id="PRU01161"/>
    </source>
</evidence>
<keyword evidence="2" id="KW-0378">Hydrolase</keyword>
<feature type="short sequence motif" description="DGA/G" evidence="2">
    <location>
        <begin position="343"/>
        <end position="345"/>
    </location>
</feature>
<protein>
    <submittedName>
        <fullName evidence="4">Patatin-like phospholipase family protein</fullName>
    </submittedName>
</protein>
<evidence type="ECO:0000256" key="1">
    <source>
        <dbReference type="ARBA" id="ARBA00023098"/>
    </source>
</evidence>
<dbReference type="Pfam" id="PF01734">
    <property type="entry name" value="Patatin"/>
    <property type="match status" value="1"/>
</dbReference>
<keyword evidence="2" id="KW-0442">Lipid degradation</keyword>
<dbReference type="InterPro" id="IPR016035">
    <property type="entry name" value="Acyl_Trfase/lysoPLipase"/>
</dbReference>
<proteinExistence type="predicted"/>
<dbReference type="Proteomes" id="UP000663090">
    <property type="component" value="Chromosome"/>
</dbReference>
<comment type="caution">
    <text evidence="2">Lacks conserved residue(s) required for the propagation of feature annotation.</text>
</comment>
<keyword evidence="5" id="KW-1185">Reference proteome</keyword>
<dbReference type="Gene3D" id="3.40.1090.10">
    <property type="entry name" value="Cytosolic phospholipase A2 catalytic domain"/>
    <property type="match status" value="1"/>
</dbReference>
<dbReference type="EMBL" id="CP071091">
    <property type="protein sequence ID" value="QSQ14434.1"/>
    <property type="molecule type" value="Genomic_DNA"/>
</dbReference>
<keyword evidence="1 2" id="KW-0443">Lipid metabolism</keyword>
<feature type="short sequence motif" description="GXSXG" evidence="2">
    <location>
        <begin position="83"/>
        <end position="87"/>
    </location>
</feature>
<feature type="domain" description="PNPLA" evidence="3">
    <location>
        <begin position="37"/>
        <end position="356"/>
    </location>
</feature>
<evidence type="ECO:0000313" key="5">
    <source>
        <dbReference type="Proteomes" id="UP000663090"/>
    </source>
</evidence>
<dbReference type="SUPFAM" id="SSF52151">
    <property type="entry name" value="FabD/lysophospholipase-like"/>
    <property type="match status" value="1"/>
</dbReference>
<reference evidence="4 5" key="1">
    <citation type="submission" date="2021-02" db="EMBL/GenBank/DDBJ databases">
        <title>De Novo genome assembly of isolated myxobacteria.</title>
        <authorList>
            <person name="Stevens D.C."/>
        </authorList>
    </citation>
    <scope>NUCLEOTIDE SEQUENCE [LARGE SCALE GENOMIC DNA]</scope>
    <source>
        <strain evidence="4 5">SCHIC003</strain>
    </source>
</reference>
<gene>
    <name evidence="4" type="ORF">JY572_40100</name>
</gene>
<feature type="active site" description="Nucleophile" evidence="2">
    <location>
        <position position="85"/>
    </location>
</feature>
<evidence type="ECO:0000259" key="3">
    <source>
        <dbReference type="PROSITE" id="PS51635"/>
    </source>
</evidence>
<feature type="active site" description="Proton acceptor" evidence="2">
    <location>
        <position position="343"/>
    </location>
</feature>
<dbReference type="PROSITE" id="PS51635">
    <property type="entry name" value="PNPLA"/>
    <property type="match status" value="1"/>
</dbReference>
<accession>A0ABX7NA74</accession>
<dbReference type="InterPro" id="IPR002641">
    <property type="entry name" value="PNPLA_dom"/>
</dbReference>